<feature type="signal peptide" evidence="2">
    <location>
        <begin position="1"/>
        <end position="22"/>
    </location>
</feature>
<name>A0ABW2QXB8_9NEIS</name>
<proteinExistence type="predicted"/>
<evidence type="ECO:0000313" key="4">
    <source>
        <dbReference type="Proteomes" id="UP001596473"/>
    </source>
</evidence>
<evidence type="ECO:0000256" key="1">
    <source>
        <dbReference type="SAM" id="MobiDB-lite"/>
    </source>
</evidence>
<dbReference type="PROSITE" id="PS51257">
    <property type="entry name" value="PROKAR_LIPOPROTEIN"/>
    <property type="match status" value="1"/>
</dbReference>
<reference evidence="4" key="1">
    <citation type="journal article" date="2019" name="Int. J. Syst. Evol. Microbiol.">
        <title>The Global Catalogue of Microorganisms (GCM) 10K type strain sequencing project: providing services to taxonomists for standard genome sequencing and annotation.</title>
        <authorList>
            <consortium name="The Broad Institute Genomics Platform"/>
            <consortium name="The Broad Institute Genome Sequencing Center for Infectious Disease"/>
            <person name="Wu L."/>
            <person name="Ma J."/>
        </authorList>
    </citation>
    <scope>NUCLEOTIDE SEQUENCE [LARGE SCALE GENOMIC DNA]</scope>
    <source>
        <strain evidence="4">CCUG 62945</strain>
    </source>
</reference>
<comment type="caution">
    <text evidence="3">The sequence shown here is derived from an EMBL/GenBank/DDBJ whole genome shotgun (WGS) entry which is preliminary data.</text>
</comment>
<feature type="chain" id="PRO_5045536099" description="Lipoprotein" evidence="2">
    <location>
        <begin position="23"/>
        <end position="61"/>
    </location>
</feature>
<dbReference type="Proteomes" id="UP001596473">
    <property type="component" value="Unassembled WGS sequence"/>
</dbReference>
<keyword evidence="2" id="KW-0732">Signal</keyword>
<sequence length="61" mass="5936">MTPKRLLSFASGLLLLSLAACNSDESPAKDGVKAASATAAAASSAASTGNKPQPPALHCAP</sequence>
<keyword evidence="4" id="KW-1185">Reference proteome</keyword>
<feature type="region of interest" description="Disordered" evidence="1">
    <location>
        <begin position="41"/>
        <end position="61"/>
    </location>
</feature>
<accession>A0ABW2QXB8</accession>
<evidence type="ECO:0000313" key="3">
    <source>
        <dbReference type="EMBL" id="MFC7420362.1"/>
    </source>
</evidence>
<dbReference type="RefSeq" id="WP_380187986.1">
    <property type="nucleotide sequence ID" value="NZ_JBHTBQ010000018.1"/>
</dbReference>
<gene>
    <name evidence="3" type="ORF">ACFQNF_10815</name>
</gene>
<evidence type="ECO:0000256" key="2">
    <source>
        <dbReference type="SAM" id="SignalP"/>
    </source>
</evidence>
<organism evidence="3 4">
    <name type="scientific">Iodobacter arcticus</name>
    <dbReference type="NCBI Taxonomy" id="590593"/>
    <lineage>
        <taxon>Bacteria</taxon>
        <taxon>Pseudomonadati</taxon>
        <taxon>Pseudomonadota</taxon>
        <taxon>Betaproteobacteria</taxon>
        <taxon>Neisseriales</taxon>
        <taxon>Chitinibacteraceae</taxon>
        <taxon>Iodobacter</taxon>
    </lineage>
</organism>
<dbReference type="EMBL" id="JBHTBQ010000018">
    <property type="protein sequence ID" value="MFC7420362.1"/>
    <property type="molecule type" value="Genomic_DNA"/>
</dbReference>
<protein>
    <recommendedName>
        <fullName evidence="5">Lipoprotein</fullName>
    </recommendedName>
</protein>
<evidence type="ECO:0008006" key="5">
    <source>
        <dbReference type="Google" id="ProtNLM"/>
    </source>
</evidence>